<sequence>MLKTPAYAALNGQSPLAPYAIERREPGPNEVLIDILYCGVCHSDLHQARDEWGGGNHFPMVPGHEIVGRVSQVGSAVTRYAVGDAVGVGCFVDSCRTCPQCTAGQEQHCDFGMSGTYNSFERDAAHRFDRSRPTWGGYSTRITVDQDYVLRIPKGMPLDRAAPLLCAGITTYSPLRQYGVKAGDEVAVVGLGGLGHMAVKLAAAMGARVTVLSTSESKRAAALELGAADFASTRDPATFKQLAGRFDLVLDTVSAEHDYNAYLELLKFAGTMVIVGIPNEPAPVAAFPLILRRRKLAGSLIGGIRETQEMLDFCAAHGVASDIELIDIADINDAYERMIRGDVRYRFVIDIASLKG</sequence>
<dbReference type="InterPro" id="IPR020843">
    <property type="entry name" value="ER"/>
</dbReference>
<dbReference type="Pfam" id="PF08240">
    <property type="entry name" value="ADH_N"/>
    <property type="match status" value="1"/>
</dbReference>
<dbReference type="SMART" id="SM00829">
    <property type="entry name" value="PKS_ER"/>
    <property type="match status" value="1"/>
</dbReference>
<reference evidence="7 8" key="1">
    <citation type="submission" date="2018-11" db="EMBL/GenBank/DDBJ databases">
        <title>Lysobacter cryohumiis sp. nov., isolated from soil in the Tianshan Mountains, Xinjiang, China.</title>
        <authorList>
            <person name="Luo Y."/>
            <person name="Sheng H."/>
        </authorList>
    </citation>
    <scope>NUCLEOTIDE SEQUENCE [LARGE SCALE GENOMIC DNA]</scope>
    <source>
        <strain evidence="7 8">ZS60</strain>
    </source>
</reference>
<comment type="cofactor">
    <cofactor evidence="1 5">
        <name>Zn(2+)</name>
        <dbReference type="ChEBI" id="CHEBI:29105"/>
    </cofactor>
</comment>
<dbReference type="GO" id="GO:0008270">
    <property type="term" value="F:zinc ion binding"/>
    <property type="evidence" value="ECO:0007669"/>
    <property type="project" value="InterPro"/>
</dbReference>
<dbReference type="InterPro" id="IPR013149">
    <property type="entry name" value="ADH-like_C"/>
</dbReference>
<dbReference type="Gene3D" id="3.40.50.720">
    <property type="entry name" value="NAD(P)-binding Rossmann-like Domain"/>
    <property type="match status" value="1"/>
</dbReference>
<accession>A0A3M8SLE7</accession>
<dbReference type="InterPro" id="IPR047109">
    <property type="entry name" value="CAD-like"/>
</dbReference>
<evidence type="ECO:0000313" key="7">
    <source>
        <dbReference type="EMBL" id="RNF82197.1"/>
    </source>
</evidence>
<evidence type="ECO:0000256" key="1">
    <source>
        <dbReference type="ARBA" id="ARBA00001947"/>
    </source>
</evidence>
<dbReference type="OrthoDB" id="9771084at2"/>
<name>A0A3M8SLE7_9GAMM</name>
<protein>
    <submittedName>
        <fullName evidence="7">NAD(P)-dependent alcohol dehydrogenase</fullName>
    </submittedName>
</protein>
<evidence type="ECO:0000256" key="3">
    <source>
        <dbReference type="ARBA" id="ARBA00022833"/>
    </source>
</evidence>
<dbReference type="FunFam" id="3.40.50.720:FF:000022">
    <property type="entry name" value="Cinnamyl alcohol dehydrogenase"/>
    <property type="match status" value="1"/>
</dbReference>
<keyword evidence="8" id="KW-1185">Reference proteome</keyword>
<dbReference type="Gene3D" id="3.90.180.10">
    <property type="entry name" value="Medium-chain alcohol dehydrogenases, catalytic domain"/>
    <property type="match status" value="1"/>
</dbReference>
<dbReference type="CDD" id="cd05283">
    <property type="entry name" value="CAD1"/>
    <property type="match status" value="1"/>
</dbReference>
<evidence type="ECO:0000259" key="6">
    <source>
        <dbReference type="SMART" id="SM00829"/>
    </source>
</evidence>
<dbReference type="Pfam" id="PF00107">
    <property type="entry name" value="ADH_zinc_N"/>
    <property type="match status" value="1"/>
</dbReference>
<evidence type="ECO:0000313" key="8">
    <source>
        <dbReference type="Proteomes" id="UP000267049"/>
    </source>
</evidence>
<comment type="caution">
    <text evidence="7">The sequence shown here is derived from an EMBL/GenBank/DDBJ whole genome shotgun (WGS) entry which is preliminary data.</text>
</comment>
<dbReference type="AlphaFoldDB" id="A0A3M8SLE7"/>
<evidence type="ECO:0000256" key="2">
    <source>
        <dbReference type="ARBA" id="ARBA00022723"/>
    </source>
</evidence>
<feature type="domain" description="Enoyl reductase (ER)" evidence="6">
    <location>
        <begin position="12"/>
        <end position="349"/>
    </location>
</feature>
<dbReference type="GO" id="GO:0008106">
    <property type="term" value="F:alcohol dehydrogenase (NADP+) activity"/>
    <property type="evidence" value="ECO:0007669"/>
    <property type="project" value="UniProtKB-ARBA"/>
</dbReference>
<comment type="similarity">
    <text evidence="5">Belongs to the zinc-containing alcohol dehydrogenase family.</text>
</comment>
<evidence type="ECO:0000256" key="4">
    <source>
        <dbReference type="ARBA" id="ARBA00023002"/>
    </source>
</evidence>
<gene>
    <name evidence="7" type="ORF">EER27_14860</name>
</gene>
<proteinExistence type="inferred from homology"/>
<keyword evidence="2 5" id="KW-0479">Metal-binding</keyword>
<dbReference type="InterPro" id="IPR002328">
    <property type="entry name" value="ADH_Zn_CS"/>
</dbReference>
<dbReference type="SUPFAM" id="SSF51735">
    <property type="entry name" value="NAD(P)-binding Rossmann-fold domains"/>
    <property type="match status" value="1"/>
</dbReference>
<dbReference type="PANTHER" id="PTHR42683">
    <property type="entry name" value="ALDEHYDE REDUCTASE"/>
    <property type="match status" value="1"/>
</dbReference>
<dbReference type="RefSeq" id="WP_123088924.1">
    <property type="nucleotide sequence ID" value="NZ_RIBS01000009.1"/>
</dbReference>
<dbReference type="InterPro" id="IPR013154">
    <property type="entry name" value="ADH-like_N"/>
</dbReference>
<keyword evidence="3 5" id="KW-0862">Zinc</keyword>
<dbReference type="InterPro" id="IPR036291">
    <property type="entry name" value="NAD(P)-bd_dom_sf"/>
</dbReference>
<dbReference type="Proteomes" id="UP000267049">
    <property type="component" value="Unassembled WGS sequence"/>
</dbReference>
<dbReference type="InterPro" id="IPR011032">
    <property type="entry name" value="GroES-like_sf"/>
</dbReference>
<keyword evidence="4" id="KW-0560">Oxidoreductase</keyword>
<dbReference type="EMBL" id="RIBS01000009">
    <property type="protein sequence ID" value="RNF82197.1"/>
    <property type="molecule type" value="Genomic_DNA"/>
</dbReference>
<dbReference type="PROSITE" id="PS00059">
    <property type="entry name" value="ADH_ZINC"/>
    <property type="match status" value="1"/>
</dbReference>
<evidence type="ECO:0000256" key="5">
    <source>
        <dbReference type="RuleBase" id="RU361277"/>
    </source>
</evidence>
<organism evidence="7 8">
    <name type="scientific">Montanilutibacter psychrotolerans</name>
    <dbReference type="NCBI Taxonomy" id="1327343"/>
    <lineage>
        <taxon>Bacteria</taxon>
        <taxon>Pseudomonadati</taxon>
        <taxon>Pseudomonadota</taxon>
        <taxon>Gammaproteobacteria</taxon>
        <taxon>Lysobacterales</taxon>
        <taxon>Lysobacteraceae</taxon>
        <taxon>Montanilutibacter</taxon>
    </lineage>
</organism>
<dbReference type="SUPFAM" id="SSF50129">
    <property type="entry name" value="GroES-like"/>
    <property type="match status" value="1"/>
</dbReference>